<sequence>MKYFRLLVIAIVVGFVATAGGMTVAAAQGDPPGPPASFYGEAVDEDGNAADSGTTIVAVVEGEVEGQIAVETAGEYGGPDAFDEKLSLDSAAGNEVSFRVEDASGPAALEDPVDLAPGLSEQDLTFPAGTFDDSPDNGDDGNGGSGDDGDDTDVGSGTVEFLIETDIDNDHACTHGEYDERTPLEAGNSPDDAPVVVKDHVIWEVTYEGDEGYIRFDNNEHDVYPGLDSWVFYQAGADLSPTDGTVLETGDVDECPSLDGYMEVETPSDGVFDIEVTEDGDVTGPASGREDDQEEEDEEDEEEDETDDEEVTVEDVVETVDEAEPDGKAEIEIDEDADGSDENITVGTGDETESVEEIVLADYVESVSIEEYTENDEVVETTTASIKQYLTENIQKDVEEDGEETDADDNATADVDTPEVTVSTVARITVGDDGGEDTPAAVTMSVAADDINESEQTSIFHQTDGGWEELPTEVKEETDEKVVFSGETSGFSLFAVAEVEGEHEEDTESDPDSEPDSQPDPDPEPDSQLEPETEPEGEGDSDSVEESDDSIPGFGMITAVGVLLGAIVARLGWRPGDLGQQNRN</sequence>
<dbReference type="Proteomes" id="UP000250088">
    <property type="component" value="Chromosome"/>
</dbReference>
<keyword evidence="2" id="KW-0812">Transmembrane</keyword>
<dbReference type="EMBL" id="CP019893">
    <property type="protein sequence ID" value="ARS88314.1"/>
    <property type="molecule type" value="Genomic_DNA"/>
</dbReference>
<proteinExistence type="predicted"/>
<keyword evidence="2" id="KW-0472">Membrane</keyword>
<dbReference type="OrthoDB" id="351383at2157"/>
<feature type="region of interest" description="Disordered" evidence="1">
    <location>
        <begin position="170"/>
        <end position="193"/>
    </location>
</feature>
<accession>A0A2Z2HTD1</accession>
<reference evidence="4" key="1">
    <citation type="submission" date="2017-02" db="EMBL/GenBank/DDBJ databases">
        <title>Natronthermophilus aegyptiacus gen. nov.,sp. nov., an aerobic, extremely halophilic alkalithermophilic archaeon isolated from the athalassohaline Wadi An Natrun, Egypt.</title>
        <authorList>
            <person name="Zhao B."/>
        </authorList>
    </citation>
    <scope>NUCLEOTIDE SEQUENCE [LARGE SCALE GENOMIC DNA]</scope>
    <source>
        <strain evidence="4">JW/NM-HA 15</strain>
    </source>
</reference>
<dbReference type="NCBIfam" id="TIGR04213">
    <property type="entry name" value="PGF_pre_PGF"/>
    <property type="match status" value="1"/>
</dbReference>
<feature type="compositionally biased region" description="Acidic residues" evidence="1">
    <location>
        <begin position="398"/>
        <end position="411"/>
    </location>
</feature>
<evidence type="ECO:0000256" key="1">
    <source>
        <dbReference type="SAM" id="MobiDB-lite"/>
    </source>
</evidence>
<dbReference type="KEGG" id="naj:B1756_00095"/>
<evidence type="ECO:0008006" key="5">
    <source>
        <dbReference type="Google" id="ProtNLM"/>
    </source>
</evidence>
<keyword evidence="4" id="KW-1185">Reference proteome</keyword>
<feature type="compositionally biased region" description="Acidic residues" evidence="1">
    <location>
        <begin position="332"/>
        <end position="341"/>
    </location>
</feature>
<dbReference type="InterPro" id="IPR026453">
    <property type="entry name" value="PGF_pre_PGF"/>
</dbReference>
<name>A0A2Z2HTD1_9EURY</name>
<feature type="transmembrane region" description="Helical" evidence="2">
    <location>
        <begin position="551"/>
        <end position="573"/>
    </location>
</feature>
<feature type="region of interest" description="Disordered" evidence="1">
    <location>
        <begin position="278"/>
        <end position="355"/>
    </location>
</feature>
<feature type="compositionally biased region" description="Basic and acidic residues" evidence="1">
    <location>
        <begin position="170"/>
        <end position="183"/>
    </location>
</feature>
<protein>
    <recommendedName>
        <fullName evidence="5">PGF-CTERM sorting domain-containing protein</fullName>
    </recommendedName>
</protein>
<feature type="compositionally biased region" description="Acidic residues" evidence="1">
    <location>
        <begin position="291"/>
        <end position="324"/>
    </location>
</feature>
<feature type="region of interest" description="Disordered" evidence="1">
    <location>
        <begin position="108"/>
        <end position="156"/>
    </location>
</feature>
<gene>
    <name evidence="3" type="ORF">B1756_00095</name>
</gene>
<feature type="region of interest" description="Disordered" evidence="1">
    <location>
        <begin position="449"/>
        <end position="553"/>
    </location>
</feature>
<organism evidence="3 4">
    <name type="scientific">Natrarchaeobaculum aegyptiacum</name>
    <dbReference type="NCBI Taxonomy" id="745377"/>
    <lineage>
        <taxon>Archaea</taxon>
        <taxon>Methanobacteriati</taxon>
        <taxon>Methanobacteriota</taxon>
        <taxon>Stenosarchaea group</taxon>
        <taxon>Halobacteria</taxon>
        <taxon>Halobacteriales</taxon>
        <taxon>Natrialbaceae</taxon>
        <taxon>Natrarchaeobaculum</taxon>
    </lineage>
</organism>
<feature type="compositionally biased region" description="Acidic residues" evidence="1">
    <location>
        <begin position="499"/>
        <end position="549"/>
    </location>
</feature>
<dbReference type="AlphaFoldDB" id="A0A2Z2HTD1"/>
<evidence type="ECO:0000313" key="4">
    <source>
        <dbReference type="Proteomes" id="UP000250088"/>
    </source>
</evidence>
<evidence type="ECO:0000313" key="3">
    <source>
        <dbReference type="EMBL" id="ARS88314.1"/>
    </source>
</evidence>
<feature type="compositionally biased region" description="Basic and acidic residues" evidence="1">
    <location>
        <begin position="472"/>
        <end position="482"/>
    </location>
</feature>
<feature type="region of interest" description="Disordered" evidence="1">
    <location>
        <begin position="398"/>
        <end position="417"/>
    </location>
</feature>
<keyword evidence="2" id="KW-1133">Transmembrane helix</keyword>
<evidence type="ECO:0000256" key="2">
    <source>
        <dbReference type="SAM" id="Phobius"/>
    </source>
</evidence>